<evidence type="ECO:0000313" key="2">
    <source>
        <dbReference type="EMBL" id="PVD33882.1"/>
    </source>
</evidence>
<organism evidence="2 3">
    <name type="scientific">Pomacea canaliculata</name>
    <name type="common">Golden apple snail</name>
    <dbReference type="NCBI Taxonomy" id="400727"/>
    <lineage>
        <taxon>Eukaryota</taxon>
        <taxon>Metazoa</taxon>
        <taxon>Spiralia</taxon>
        <taxon>Lophotrochozoa</taxon>
        <taxon>Mollusca</taxon>
        <taxon>Gastropoda</taxon>
        <taxon>Caenogastropoda</taxon>
        <taxon>Architaenioglossa</taxon>
        <taxon>Ampullarioidea</taxon>
        <taxon>Ampullariidae</taxon>
        <taxon>Pomacea</taxon>
    </lineage>
</organism>
<protein>
    <submittedName>
        <fullName evidence="2">Uncharacterized protein</fullName>
    </submittedName>
</protein>
<dbReference type="AlphaFoldDB" id="A0A2T7PKF7"/>
<feature type="region of interest" description="Disordered" evidence="1">
    <location>
        <begin position="98"/>
        <end position="119"/>
    </location>
</feature>
<evidence type="ECO:0000256" key="1">
    <source>
        <dbReference type="SAM" id="MobiDB-lite"/>
    </source>
</evidence>
<reference evidence="2 3" key="1">
    <citation type="submission" date="2018-04" db="EMBL/GenBank/DDBJ databases">
        <title>The genome of golden apple snail Pomacea canaliculata provides insight into stress tolerance and invasive adaptation.</title>
        <authorList>
            <person name="Liu C."/>
            <person name="Liu B."/>
            <person name="Ren Y."/>
            <person name="Zhang Y."/>
            <person name="Wang H."/>
            <person name="Li S."/>
            <person name="Jiang F."/>
            <person name="Yin L."/>
            <person name="Zhang G."/>
            <person name="Qian W."/>
            <person name="Fan W."/>
        </authorList>
    </citation>
    <scope>NUCLEOTIDE SEQUENCE [LARGE SCALE GENOMIC DNA]</scope>
    <source>
        <strain evidence="2">SZHN2017</strain>
        <tissue evidence="2">Muscle</tissue>
    </source>
</reference>
<dbReference type="Proteomes" id="UP000245119">
    <property type="component" value="Linkage Group LG3"/>
</dbReference>
<dbReference type="EMBL" id="PZQS01000003">
    <property type="protein sequence ID" value="PVD33882.1"/>
    <property type="molecule type" value="Genomic_DNA"/>
</dbReference>
<feature type="region of interest" description="Disordered" evidence="1">
    <location>
        <begin position="1"/>
        <end position="44"/>
    </location>
</feature>
<evidence type="ECO:0000313" key="3">
    <source>
        <dbReference type="Proteomes" id="UP000245119"/>
    </source>
</evidence>
<name>A0A2T7PKF7_POMCA</name>
<feature type="compositionally biased region" description="Basic residues" evidence="1">
    <location>
        <begin position="1"/>
        <end position="10"/>
    </location>
</feature>
<accession>A0A2T7PKF7</accession>
<comment type="caution">
    <text evidence="2">The sequence shown here is derived from an EMBL/GenBank/DDBJ whole genome shotgun (WGS) entry which is preliminary data.</text>
</comment>
<gene>
    <name evidence="2" type="ORF">C0Q70_05144</name>
</gene>
<sequence>MYLRGKRTKRTNAETRAATAGESQRDVHTEVAQSSCSRSAPTGGSYVCNSTCLDRAVGNRTTVRIGLRGRGGPAHAKCWRGKREFLTWNRGLTWKVSRDERNSLSRRTGQRRSVPGARA</sequence>
<proteinExistence type="predicted"/>
<keyword evidence="3" id="KW-1185">Reference proteome</keyword>
<feature type="compositionally biased region" description="Polar residues" evidence="1">
    <location>
        <begin position="31"/>
        <end position="44"/>
    </location>
</feature>